<evidence type="ECO:0000313" key="1">
    <source>
        <dbReference type="EMBL" id="GJN65598.1"/>
    </source>
</evidence>
<dbReference type="EMBL" id="BQKV01000098">
    <property type="protein sequence ID" value="GJN65598.1"/>
    <property type="molecule type" value="Genomic_DNA"/>
</dbReference>
<keyword evidence="2" id="KW-1185">Reference proteome</keyword>
<sequence length="105" mass="12131">MESKHLRAESSLRRARTERVYVKVISEFDATGYMQPLSITWADGRTFPIERVRDFRPAGMAGSDLAGDCFTVLIQGQEKLLFFEHVDSRFTGRLGRWFVEKTVTR</sequence>
<proteinExistence type="predicted"/>
<protein>
    <submittedName>
        <fullName evidence="1">Uncharacterized protein</fullName>
    </submittedName>
</protein>
<dbReference type="Proteomes" id="UP001055185">
    <property type="component" value="Unassembled WGS sequence"/>
</dbReference>
<reference evidence="1" key="1">
    <citation type="journal article" date="2022" name="Int. J. Syst. Evol. Microbiol.">
        <title>Genome-based, phenotypic and chemotaxonomic classification of Faecalibacterium strains: proposal of three novel species Faecalibacterium duncaniae sp. nov., Faecalibacterium hattorii sp. nov. and Faecalibacterium gallinarum sp. nov. .</title>
        <authorList>
            <person name="Sakamoto M."/>
            <person name="Sakurai N."/>
            <person name="Tanno H."/>
            <person name="Iino T."/>
            <person name="Ohkuma M."/>
            <person name="Endo A."/>
        </authorList>
    </citation>
    <scope>NUCLEOTIDE SEQUENCE</scope>
    <source>
        <strain evidence="1">JCM 17207</strain>
    </source>
</reference>
<organism evidence="1 2">
    <name type="scientific">Faecalibacterium gallinarum</name>
    <dbReference type="NCBI Taxonomy" id="2903556"/>
    <lineage>
        <taxon>Bacteria</taxon>
        <taxon>Bacillati</taxon>
        <taxon>Bacillota</taxon>
        <taxon>Clostridia</taxon>
        <taxon>Eubacteriales</taxon>
        <taxon>Oscillospiraceae</taxon>
        <taxon>Faecalibacterium</taxon>
    </lineage>
</organism>
<comment type="caution">
    <text evidence="1">The sequence shown here is derived from an EMBL/GenBank/DDBJ whole genome shotgun (WGS) entry which is preliminary data.</text>
</comment>
<name>A0AA37J0F9_9FIRM</name>
<evidence type="ECO:0000313" key="2">
    <source>
        <dbReference type="Proteomes" id="UP001055185"/>
    </source>
</evidence>
<gene>
    <name evidence="1" type="ORF">JCM17207_22230</name>
</gene>
<dbReference type="AlphaFoldDB" id="A0AA37J0F9"/>
<accession>A0AA37J0F9</accession>
<dbReference type="RefSeq" id="WP_238317810.1">
    <property type="nucleotide sequence ID" value="NZ_BQKV01000098.1"/>
</dbReference>